<gene>
    <name evidence="10" type="ORF">ACFH04_29375</name>
</gene>
<feature type="transmembrane region" description="Helical" evidence="8">
    <location>
        <begin position="276"/>
        <end position="298"/>
    </location>
</feature>
<evidence type="ECO:0000313" key="11">
    <source>
        <dbReference type="Proteomes" id="UP001589887"/>
    </source>
</evidence>
<evidence type="ECO:0000256" key="8">
    <source>
        <dbReference type="SAM" id="Phobius"/>
    </source>
</evidence>
<keyword evidence="11" id="KW-1185">Reference proteome</keyword>
<keyword evidence="6" id="KW-0046">Antibiotic resistance</keyword>
<evidence type="ECO:0000256" key="6">
    <source>
        <dbReference type="ARBA" id="ARBA00023251"/>
    </source>
</evidence>
<dbReference type="PANTHER" id="PTHR42718:SF9">
    <property type="entry name" value="MAJOR FACILITATOR SUPERFAMILY MULTIDRUG TRANSPORTER MFSC"/>
    <property type="match status" value="1"/>
</dbReference>
<evidence type="ECO:0000256" key="5">
    <source>
        <dbReference type="ARBA" id="ARBA00023136"/>
    </source>
</evidence>
<feature type="domain" description="Major facilitator superfamily (MFS) profile" evidence="9">
    <location>
        <begin position="17"/>
        <end position="511"/>
    </location>
</feature>
<dbReference type="InterPro" id="IPR036259">
    <property type="entry name" value="MFS_trans_sf"/>
</dbReference>
<name>A0ABV6TPV0_9ACTN</name>
<keyword evidence="4 8" id="KW-1133">Transmembrane helix</keyword>
<evidence type="ECO:0000256" key="3">
    <source>
        <dbReference type="ARBA" id="ARBA00022692"/>
    </source>
</evidence>
<feature type="compositionally biased region" description="Basic and acidic residues" evidence="7">
    <location>
        <begin position="522"/>
        <end position="531"/>
    </location>
</feature>
<proteinExistence type="predicted"/>
<sequence>MNATTAVRGGRDSRAATIAMACVGVFVAYLPVTTVSVSLPTIQRSLGASTADLSWVTDAFVLPMAALILTAGVVGDVHGRRKVFQAGLAFCAIGAAIALSADGLDSVEVLWTGQAFAGIGAAALLPATLGLISHAVPDPRERSKYVSLWTASLMGALAVGPMISGVILENAAWRWIFLAPIPASLLTMAAASRYVADSRAAGARRLDWPGQITAAIAITALVYAVIEGGGGSFTETRVLLALTLSALSLAGFIITELRSDSPMLDLKLFRSAAFSATALVAMISFLGLIGFIFVLSLYLGQVQQLGTLDAGYRMLMFTLPAMAVGPVFAQIMHKVSARILITTGLLMATGSLLSLTTIDADTSFTALAWRLIILGIGFGAVFAPMTATAINSVPHQLAGMAAAGSNAFRQVGAALGPALMSALLTTKVSDALPGHLSDAGLSASARDQVTGAVDSGGFGAVHAVDLGADTPRMLHAFSQAFLDGLHLCLTISAAVMLVAAVVAVVLLRRPRPSAPAPSAPARRQEEPALNG</sequence>
<dbReference type="Proteomes" id="UP001589887">
    <property type="component" value="Unassembled WGS sequence"/>
</dbReference>
<dbReference type="Gene3D" id="1.20.1720.10">
    <property type="entry name" value="Multidrug resistance protein D"/>
    <property type="match status" value="1"/>
</dbReference>
<reference evidence="10 11" key="1">
    <citation type="submission" date="2024-09" db="EMBL/GenBank/DDBJ databases">
        <authorList>
            <person name="Sun Q."/>
            <person name="Mori K."/>
        </authorList>
    </citation>
    <scope>NUCLEOTIDE SEQUENCE [LARGE SCALE GENOMIC DNA]</scope>
    <source>
        <strain evidence="10 11">JCM 4557</strain>
    </source>
</reference>
<dbReference type="PROSITE" id="PS50850">
    <property type="entry name" value="MFS"/>
    <property type="match status" value="1"/>
</dbReference>
<feature type="transmembrane region" description="Helical" evidence="8">
    <location>
        <begin position="367"/>
        <end position="390"/>
    </location>
</feature>
<feature type="transmembrane region" description="Helical" evidence="8">
    <location>
        <begin position="310"/>
        <end position="328"/>
    </location>
</feature>
<evidence type="ECO:0000259" key="9">
    <source>
        <dbReference type="PROSITE" id="PS50850"/>
    </source>
</evidence>
<dbReference type="InterPro" id="IPR020846">
    <property type="entry name" value="MFS_dom"/>
</dbReference>
<keyword evidence="5 8" id="KW-0472">Membrane</keyword>
<accession>A0ABV6TPV0</accession>
<dbReference type="CDD" id="cd17321">
    <property type="entry name" value="MFS_MMR_MDR_like"/>
    <property type="match status" value="1"/>
</dbReference>
<dbReference type="SUPFAM" id="SSF103473">
    <property type="entry name" value="MFS general substrate transporter"/>
    <property type="match status" value="1"/>
</dbReference>
<dbReference type="Pfam" id="PF07690">
    <property type="entry name" value="MFS_1"/>
    <property type="match status" value="1"/>
</dbReference>
<comment type="caution">
    <text evidence="10">The sequence shown here is derived from an EMBL/GenBank/DDBJ whole genome shotgun (WGS) entry which is preliminary data.</text>
</comment>
<feature type="transmembrane region" description="Helical" evidence="8">
    <location>
        <begin position="59"/>
        <end position="77"/>
    </location>
</feature>
<feature type="transmembrane region" description="Helical" evidence="8">
    <location>
        <begin position="238"/>
        <end position="255"/>
    </location>
</feature>
<feature type="transmembrane region" description="Helical" evidence="8">
    <location>
        <begin position="484"/>
        <end position="507"/>
    </location>
</feature>
<dbReference type="RefSeq" id="WP_394322546.1">
    <property type="nucleotide sequence ID" value="NZ_JBHMQV010000009.1"/>
</dbReference>
<feature type="transmembrane region" description="Helical" evidence="8">
    <location>
        <begin position="84"/>
        <end position="101"/>
    </location>
</feature>
<keyword evidence="3 8" id="KW-0812">Transmembrane</keyword>
<keyword evidence="2" id="KW-0813">Transport</keyword>
<dbReference type="EMBL" id="JBHMQV010000009">
    <property type="protein sequence ID" value="MFC0847791.1"/>
    <property type="molecule type" value="Genomic_DNA"/>
</dbReference>
<feature type="transmembrane region" description="Helical" evidence="8">
    <location>
        <begin position="335"/>
        <end position="355"/>
    </location>
</feature>
<organism evidence="10 11">
    <name type="scientific">Streptomyces noboritoensis</name>
    <dbReference type="NCBI Taxonomy" id="67337"/>
    <lineage>
        <taxon>Bacteria</taxon>
        <taxon>Bacillati</taxon>
        <taxon>Actinomycetota</taxon>
        <taxon>Actinomycetes</taxon>
        <taxon>Kitasatosporales</taxon>
        <taxon>Streptomycetaceae</taxon>
        <taxon>Streptomyces</taxon>
    </lineage>
</organism>
<evidence type="ECO:0000256" key="2">
    <source>
        <dbReference type="ARBA" id="ARBA00022448"/>
    </source>
</evidence>
<evidence type="ECO:0000256" key="4">
    <source>
        <dbReference type="ARBA" id="ARBA00022989"/>
    </source>
</evidence>
<evidence type="ECO:0000313" key="10">
    <source>
        <dbReference type="EMBL" id="MFC0847791.1"/>
    </source>
</evidence>
<feature type="region of interest" description="Disordered" evidence="7">
    <location>
        <begin position="512"/>
        <end position="531"/>
    </location>
</feature>
<feature type="transmembrane region" description="Helical" evidence="8">
    <location>
        <begin position="145"/>
        <end position="167"/>
    </location>
</feature>
<dbReference type="InterPro" id="IPR011701">
    <property type="entry name" value="MFS"/>
</dbReference>
<dbReference type="Gene3D" id="1.20.1250.20">
    <property type="entry name" value="MFS general substrate transporter like domains"/>
    <property type="match status" value="1"/>
</dbReference>
<evidence type="ECO:0000256" key="1">
    <source>
        <dbReference type="ARBA" id="ARBA00004651"/>
    </source>
</evidence>
<feature type="transmembrane region" description="Helical" evidence="8">
    <location>
        <begin position="208"/>
        <end position="226"/>
    </location>
</feature>
<comment type="subcellular location">
    <subcellularLocation>
        <location evidence="1">Cell membrane</location>
        <topology evidence="1">Multi-pass membrane protein</topology>
    </subcellularLocation>
</comment>
<protein>
    <submittedName>
        <fullName evidence="10">MFS transporter</fullName>
    </submittedName>
</protein>
<feature type="transmembrane region" description="Helical" evidence="8">
    <location>
        <begin position="18"/>
        <end position="39"/>
    </location>
</feature>
<evidence type="ECO:0000256" key="7">
    <source>
        <dbReference type="SAM" id="MobiDB-lite"/>
    </source>
</evidence>
<feature type="transmembrane region" description="Helical" evidence="8">
    <location>
        <begin position="173"/>
        <end position="196"/>
    </location>
</feature>
<feature type="transmembrane region" description="Helical" evidence="8">
    <location>
        <begin position="113"/>
        <end position="133"/>
    </location>
</feature>
<dbReference type="PANTHER" id="PTHR42718">
    <property type="entry name" value="MAJOR FACILITATOR SUPERFAMILY MULTIDRUG TRANSPORTER MFSC"/>
    <property type="match status" value="1"/>
</dbReference>